<evidence type="ECO:0000313" key="1">
    <source>
        <dbReference type="Ensembl" id="ENSMUSP00000144586.2"/>
    </source>
</evidence>
<sequence>MTAMDHQFPSWIVVNESTSISRIKNGRGLLGFQGKHRRTTL</sequence>
<keyword evidence="3" id="KW-1185">Reference proteome</keyword>
<reference evidence="1 3" key="2">
    <citation type="journal article" date="2011" name="PLoS Biol.">
        <title>Modernizing reference genome assemblies.</title>
        <authorList>
            <person name="Church D.M."/>
            <person name="Schneider V.A."/>
            <person name="Graves T."/>
            <person name="Auger K."/>
            <person name="Cunningham F."/>
            <person name="Bouk N."/>
            <person name="Chen H.C."/>
            <person name="Agarwala R."/>
            <person name="McLaren W.M."/>
            <person name="Ritchie G.R."/>
            <person name="Albracht D."/>
            <person name="Kremitzki M."/>
            <person name="Rock S."/>
            <person name="Kotkiewicz H."/>
            <person name="Kremitzki C."/>
            <person name="Wollam A."/>
            <person name="Trani L."/>
            <person name="Fulton L."/>
            <person name="Fulton R."/>
            <person name="Matthews L."/>
            <person name="Whitehead S."/>
            <person name="Chow W."/>
            <person name="Torrance J."/>
            <person name="Dunn M."/>
            <person name="Harden G."/>
            <person name="Threadgold G."/>
            <person name="Wood J."/>
            <person name="Collins J."/>
            <person name="Heath P."/>
            <person name="Griffiths G."/>
            <person name="Pelan S."/>
            <person name="Grafham D."/>
            <person name="Eichler E.E."/>
            <person name="Weinstock G."/>
            <person name="Mardis E.R."/>
            <person name="Wilson R.K."/>
            <person name="Howe K."/>
            <person name="Flicek P."/>
            <person name="Hubbard T."/>
        </authorList>
    </citation>
    <scope>NUCLEOTIDE SEQUENCE [LARGE SCALE GENOMIC DNA]</scope>
    <source>
        <strain evidence="1 3">C57BL/6J</strain>
    </source>
</reference>
<dbReference type="Antibodypedia" id="24560">
    <property type="antibodies" value="201 antibodies from 32 providers"/>
</dbReference>
<dbReference type="Ensembl" id="ENSMUST00000201121.4">
    <property type="protein sequence ID" value="ENSMUSP00000144586.2"/>
    <property type="gene ID" value="ENSMUSG00000029370.11"/>
</dbReference>
<name>A0A0J9YVB6_MOUSE</name>
<gene>
    <name evidence="1 2" type="primary">Rassf6</name>
</gene>
<proteinExistence type="predicted"/>
<dbReference type="Proteomes" id="UP000000589">
    <property type="component" value="Chromosome 5"/>
</dbReference>
<dbReference type="AGR" id="MGI:1920496"/>
<dbReference type="Bgee" id="ENSMUSG00000029370">
    <property type="expression patterns" value="Expressed in placenta labyrinth and 107 other cell types or tissues"/>
</dbReference>
<dbReference type="ExpressionAtlas" id="A0A0J9YVB6">
    <property type="expression patterns" value="baseline and differential"/>
</dbReference>
<dbReference type="AlphaFoldDB" id="A0A0J9YVB6"/>
<reference evidence="1" key="4">
    <citation type="submission" date="2025-09" db="UniProtKB">
        <authorList>
            <consortium name="Ensembl"/>
        </authorList>
    </citation>
    <scope>IDENTIFICATION</scope>
    <source>
        <strain evidence="1">C57BL/6J</strain>
    </source>
</reference>
<dbReference type="MGI" id="MGI:1920496">
    <property type="gene designation" value="Rassf6"/>
</dbReference>
<protein>
    <submittedName>
        <fullName evidence="1">Ras association (RalGDS/AF-6) domain family member 6</fullName>
    </submittedName>
</protein>
<dbReference type="GeneTree" id="ENSGT00940000159886"/>
<organism evidence="1 3">
    <name type="scientific">Mus musculus</name>
    <name type="common">Mouse</name>
    <dbReference type="NCBI Taxonomy" id="10090"/>
    <lineage>
        <taxon>Eukaryota</taxon>
        <taxon>Metazoa</taxon>
        <taxon>Chordata</taxon>
        <taxon>Craniata</taxon>
        <taxon>Vertebrata</taxon>
        <taxon>Euteleostomi</taxon>
        <taxon>Mammalia</taxon>
        <taxon>Eutheria</taxon>
        <taxon>Euarchontoglires</taxon>
        <taxon>Glires</taxon>
        <taxon>Rodentia</taxon>
        <taxon>Myomorpha</taxon>
        <taxon>Muroidea</taxon>
        <taxon>Muridae</taxon>
        <taxon>Murinae</taxon>
        <taxon>Mus</taxon>
        <taxon>Mus</taxon>
    </lineage>
</organism>
<evidence type="ECO:0000313" key="3">
    <source>
        <dbReference type="Proteomes" id="UP000000589"/>
    </source>
</evidence>
<evidence type="ECO:0000313" key="2">
    <source>
        <dbReference type="MGI" id="MGI:1920496"/>
    </source>
</evidence>
<dbReference type="VEuPathDB" id="HostDB:ENSMUSG00000029370"/>
<accession>A0A0J9YVB6</accession>
<reference evidence="1 3" key="1">
    <citation type="journal article" date="2009" name="PLoS Biol.">
        <title>Lineage-specific biology revealed by a finished genome assembly of the mouse.</title>
        <authorList>
            <consortium name="Mouse Genome Sequencing Consortium"/>
            <person name="Church D.M."/>
            <person name="Goodstadt L."/>
            <person name="Hillier L.W."/>
            <person name="Zody M.C."/>
            <person name="Goldstein S."/>
            <person name="She X."/>
            <person name="Bult C.J."/>
            <person name="Agarwala R."/>
            <person name="Cherry J.L."/>
            <person name="DiCuccio M."/>
            <person name="Hlavina W."/>
            <person name="Kapustin Y."/>
            <person name="Meric P."/>
            <person name="Maglott D."/>
            <person name="Birtle Z."/>
            <person name="Marques A.C."/>
            <person name="Graves T."/>
            <person name="Zhou S."/>
            <person name="Teague B."/>
            <person name="Potamousis K."/>
            <person name="Churas C."/>
            <person name="Place M."/>
            <person name="Herschleb J."/>
            <person name="Runnheim R."/>
            <person name="Forrest D."/>
            <person name="Amos-Landgraf J."/>
            <person name="Schwartz D.C."/>
            <person name="Cheng Z."/>
            <person name="Lindblad-Toh K."/>
            <person name="Eichler E.E."/>
            <person name="Ponting C.P."/>
        </authorList>
    </citation>
    <scope>NUCLEOTIDE SEQUENCE [LARGE SCALE GENOMIC DNA]</scope>
    <source>
        <strain evidence="1 3">C57BL/6J</strain>
    </source>
</reference>
<reference evidence="1" key="3">
    <citation type="submission" date="2025-08" db="UniProtKB">
        <authorList>
            <consortium name="Ensembl"/>
        </authorList>
    </citation>
    <scope>IDENTIFICATION</scope>
    <source>
        <strain evidence="1">C57BL/6J</strain>
    </source>
</reference>